<dbReference type="InterPro" id="IPR000620">
    <property type="entry name" value="EamA_dom"/>
</dbReference>
<feature type="transmembrane region" description="Helical" evidence="5">
    <location>
        <begin position="53"/>
        <end position="75"/>
    </location>
</feature>
<feature type="transmembrane region" description="Helical" evidence="5">
    <location>
        <begin position="257"/>
        <end position="274"/>
    </location>
</feature>
<feature type="transmembrane region" description="Helical" evidence="5">
    <location>
        <begin position="204"/>
        <end position="221"/>
    </location>
</feature>
<evidence type="ECO:0000256" key="1">
    <source>
        <dbReference type="ARBA" id="ARBA00004141"/>
    </source>
</evidence>
<accession>A0A382WHC7</accession>
<dbReference type="SUPFAM" id="SSF103481">
    <property type="entry name" value="Multidrug resistance efflux transporter EmrE"/>
    <property type="match status" value="2"/>
</dbReference>
<evidence type="ECO:0000256" key="3">
    <source>
        <dbReference type="ARBA" id="ARBA00022989"/>
    </source>
</evidence>
<dbReference type="PANTHER" id="PTHR32322">
    <property type="entry name" value="INNER MEMBRANE TRANSPORTER"/>
    <property type="match status" value="1"/>
</dbReference>
<proteinExistence type="predicted"/>
<feature type="transmembrane region" description="Helical" evidence="5">
    <location>
        <begin position="108"/>
        <end position="127"/>
    </location>
</feature>
<evidence type="ECO:0000256" key="4">
    <source>
        <dbReference type="ARBA" id="ARBA00023136"/>
    </source>
</evidence>
<feature type="non-terminal residue" evidence="7">
    <location>
        <position position="277"/>
    </location>
</feature>
<name>A0A382WHC7_9ZZZZ</name>
<feature type="transmembrane region" description="Helical" evidence="5">
    <location>
        <begin position="20"/>
        <end position="41"/>
    </location>
</feature>
<gene>
    <name evidence="7" type="ORF">METZ01_LOCUS410372</name>
</gene>
<sequence>IFWGLTYSLTRFAITGGIPFLAYVFWMGAGAALLLFVLGLLTRSLPKLEWPHVRAYLVLGSISYGLSYSVLAVVAPEVPTGVLSLGATLTPIFTYPAAALFKLERFALLRTLGLVCGLAAVALIVVPETSLPSPEMVPWVLLGMVTPLLYVANAIIIALIKPPPSGALPLACGTLIAGTLFMLVVTVASGQWWWFEGPMETSDWALIMAVCVMALSFYLMIEIIRIAGPVFFTTVNFIVPLAGIGWGLVFFDESHSLWIWLALALMIIGVFLVNRPS</sequence>
<feature type="domain" description="EamA" evidence="6">
    <location>
        <begin position="1"/>
        <end position="125"/>
    </location>
</feature>
<protein>
    <recommendedName>
        <fullName evidence="6">EamA domain-containing protein</fullName>
    </recommendedName>
</protein>
<dbReference type="InterPro" id="IPR037185">
    <property type="entry name" value="EmrE-like"/>
</dbReference>
<dbReference type="GO" id="GO:0016020">
    <property type="term" value="C:membrane"/>
    <property type="evidence" value="ECO:0007669"/>
    <property type="project" value="UniProtKB-SubCell"/>
</dbReference>
<feature type="transmembrane region" description="Helical" evidence="5">
    <location>
        <begin position="81"/>
        <end position="101"/>
    </location>
</feature>
<reference evidence="7" key="1">
    <citation type="submission" date="2018-05" db="EMBL/GenBank/DDBJ databases">
        <authorList>
            <person name="Lanie J.A."/>
            <person name="Ng W.-L."/>
            <person name="Kazmierczak K.M."/>
            <person name="Andrzejewski T.M."/>
            <person name="Davidsen T.M."/>
            <person name="Wayne K.J."/>
            <person name="Tettelin H."/>
            <person name="Glass J.I."/>
            <person name="Rusch D."/>
            <person name="Podicherti R."/>
            <person name="Tsui H.-C.T."/>
            <person name="Winkler M.E."/>
        </authorList>
    </citation>
    <scope>NUCLEOTIDE SEQUENCE</scope>
</reference>
<feature type="non-terminal residue" evidence="7">
    <location>
        <position position="1"/>
    </location>
</feature>
<organism evidence="7">
    <name type="scientific">marine metagenome</name>
    <dbReference type="NCBI Taxonomy" id="408172"/>
    <lineage>
        <taxon>unclassified sequences</taxon>
        <taxon>metagenomes</taxon>
        <taxon>ecological metagenomes</taxon>
    </lineage>
</organism>
<feature type="transmembrane region" description="Helical" evidence="5">
    <location>
        <begin position="230"/>
        <end position="251"/>
    </location>
</feature>
<evidence type="ECO:0000313" key="7">
    <source>
        <dbReference type="EMBL" id="SVD57518.1"/>
    </source>
</evidence>
<evidence type="ECO:0000256" key="5">
    <source>
        <dbReference type="SAM" id="Phobius"/>
    </source>
</evidence>
<feature type="transmembrane region" description="Helical" evidence="5">
    <location>
        <begin position="139"/>
        <end position="160"/>
    </location>
</feature>
<feature type="transmembrane region" description="Helical" evidence="5">
    <location>
        <begin position="167"/>
        <end position="192"/>
    </location>
</feature>
<keyword evidence="3 5" id="KW-1133">Transmembrane helix</keyword>
<dbReference type="PANTHER" id="PTHR32322:SF2">
    <property type="entry name" value="EAMA DOMAIN-CONTAINING PROTEIN"/>
    <property type="match status" value="1"/>
</dbReference>
<evidence type="ECO:0000259" key="6">
    <source>
        <dbReference type="Pfam" id="PF00892"/>
    </source>
</evidence>
<evidence type="ECO:0000256" key="2">
    <source>
        <dbReference type="ARBA" id="ARBA00022692"/>
    </source>
</evidence>
<keyword evidence="4 5" id="KW-0472">Membrane</keyword>
<dbReference type="EMBL" id="UINC01159436">
    <property type="protein sequence ID" value="SVD57518.1"/>
    <property type="molecule type" value="Genomic_DNA"/>
</dbReference>
<keyword evidence="2 5" id="KW-0812">Transmembrane</keyword>
<dbReference type="Pfam" id="PF00892">
    <property type="entry name" value="EamA"/>
    <property type="match status" value="1"/>
</dbReference>
<comment type="subcellular location">
    <subcellularLocation>
        <location evidence="1">Membrane</location>
        <topology evidence="1">Multi-pass membrane protein</topology>
    </subcellularLocation>
</comment>
<dbReference type="InterPro" id="IPR050638">
    <property type="entry name" value="AA-Vitamin_Transporters"/>
</dbReference>
<dbReference type="AlphaFoldDB" id="A0A382WHC7"/>